<reference evidence="1 2" key="1">
    <citation type="submission" date="2021-06" db="EMBL/GenBank/DDBJ databases">
        <authorList>
            <person name="Kallberg Y."/>
            <person name="Tangrot J."/>
            <person name="Rosling A."/>
        </authorList>
    </citation>
    <scope>NUCLEOTIDE SEQUENCE [LARGE SCALE GENOMIC DNA]</scope>
    <source>
        <strain evidence="1 2">120-4 pot B 10/14</strain>
    </source>
</reference>
<keyword evidence="2" id="KW-1185">Reference proteome</keyword>
<comment type="caution">
    <text evidence="1">The sequence shown here is derived from an EMBL/GenBank/DDBJ whole genome shotgun (WGS) entry which is preliminary data.</text>
</comment>
<name>A0ABN7U9Z1_GIGMA</name>
<organism evidence="1 2">
    <name type="scientific">Gigaspora margarita</name>
    <dbReference type="NCBI Taxonomy" id="4874"/>
    <lineage>
        <taxon>Eukaryota</taxon>
        <taxon>Fungi</taxon>
        <taxon>Fungi incertae sedis</taxon>
        <taxon>Mucoromycota</taxon>
        <taxon>Glomeromycotina</taxon>
        <taxon>Glomeromycetes</taxon>
        <taxon>Diversisporales</taxon>
        <taxon>Gigasporaceae</taxon>
        <taxon>Gigaspora</taxon>
    </lineage>
</organism>
<accession>A0ABN7U9Z1</accession>
<dbReference type="Proteomes" id="UP000789901">
    <property type="component" value="Unassembled WGS sequence"/>
</dbReference>
<protein>
    <submittedName>
        <fullName evidence="1">17994_t:CDS:1</fullName>
    </submittedName>
</protein>
<gene>
    <name evidence="1" type="ORF">GMARGA_LOCUS4328</name>
</gene>
<proteinExistence type="predicted"/>
<evidence type="ECO:0000313" key="2">
    <source>
        <dbReference type="Proteomes" id="UP000789901"/>
    </source>
</evidence>
<sequence>MYWKLKQRYEKVTINNYWENIFFKNNPQVSNINQINKNPTTSYDPAKIEANGHRILRKLEVNT</sequence>
<dbReference type="EMBL" id="CAJVQB010001691">
    <property type="protein sequence ID" value="CAG8546170.1"/>
    <property type="molecule type" value="Genomic_DNA"/>
</dbReference>
<evidence type="ECO:0000313" key="1">
    <source>
        <dbReference type="EMBL" id="CAG8546170.1"/>
    </source>
</evidence>